<dbReference type="PANTHER" id="PTHR48449:SF1">
    <property type="entry name" value="DUF1985 DOMAIN-CONTAINING PROTEIN"/>
    <property type="match status" value="1"/>
</dbReference>
<dbReference type="AlphaFoldDB" id="A0A6L2JKF9"/>
<accession>A0A6L2JKF9</accession>
<name>A0A6L2JKF9_TANCI</name>
<evidence type="ECO:0000313" key="1">
    <source>
        <dbReference type="EMBL" id="GEU37521.1"/>
    </source>
</evidence>
<dbReference type="PANTHER" id="PTHR48449">
    <property type="entry name" value="DUF1985 DOMAIN-CONTAINING PROTEIN"/>
    <property type="match status" value="1"/>
</dbReference>
<gene>
    <name evidence="1" type="ORF">Tci_009499</name>
</gene>
<reference evidence="1" key="1">
    <citation type="journal article" date="2019" name="Sci. Rep.">
        <title>Draft genome of Tanacetum cinerariifolium, the natural source of mosquito coil.</title>
        <authorList>
            <person name="Yamashiro T."/>
            <person name="Shiraishi A."/>
            <person name="Satake H."/>
            <person name="Nakayama K."/>
        </authorList>
    </citation>
    <scope>NUCLEOTIDE SEQUENCE</scope>
</reference>
<organism evidence="1">
    <name type="scientific">Tanacetum cinerariifolium</name>
    <name type="common">Dalmatian daisy</name>
    <name type="synonym">Chrysanthemum cinerariifolium</name>
    <dbReference type="NCBI Taxonomy" id="118510"/>
    <lineage>
        <taxon>Eukaryota</taxon>
        <taxon>Viridiplantae</taxon>
        <taxon>Streptophyta</taxon>
        <taxon>Embryophyta</taxon>
        <taxon>Tracheophyta</taxon>
        <taxon>Spermatophyta</taxon>
        <taxon>Magnoliopsida</taxon>
        <taxon>eudicotyledons</taxon>
        <taxon>Gunneridae</taxon>
        <taxon>Pentapetalae</taxon>
        <taxon>asterids</taxon>
        <taxon>campanulids</taxon>
        <taxon>Asterales</taxon>
        <taxon>Asteraceae</taxon>
        <taxon>Asteroideae</taxon>
        <taxon>Anthemideae</taxon>
        <taxon>Anthemidinae</taxon>
        <taxon>Tanacetum</taxon>
    </lineage>
</organism>
<proteinExistence type="predicted"/>
<dbReference type="EMBL" id="BKCJ010000939">
    <property type="protein sequence ID" value="GEU37521.1"/>
    <property type="molecule type" value="Genomic_DNA"/>
</dbReference>
<comment type="caution">
    <text evidence="1">The sequence shown here is derived from an EMBL/GenBank/DDBJ whole genome shotgun (WGS) entry which is preliminary data.</text>
</comment>
<protein>
    <submittedName>
        <fullName evidence="1">Phospholipase-like protein</fullName>
    </submittedName>
</protein>
<sequence length="440" mass="52272">MLFDHEPLLIDYMLRRQHKVDDQHHDMPLIYYMEDIIGVIEDEERFSKLSDDYAIRLCLLLAVEVIFMGRLLTFRVDDTLFRLVKNLEAWNSFPWGEHLWCHLYDEIKNLKQRHIGEHYYRLKKDRNYVPTYTLSVFLFAFQENRFRLDEANMLRLEEKNMLQLEEQKKNKQKEFMNSSHGQPRQVKFKFSWNDDYTVDRNFWLKLVCLDPTRKCWLTEEDLLSWESSCRCHVAVVLSFVKSDDLTEKYSLFEVNYDGMFHELPLRYEYGKVLPLKLSNSNRMSYSEMLDMIVYKLECKIRDVASVTFDELVAWDKEESISPILRTSPLKPRRIDEPVGFDDRSLSGKSKDKFSNEVILDDVVSSPATTLSLLLKRKGKSRVKFTRMRAIIKRSKMLSLRKSVRSNYGRFVTVIGLNEDVDDDDLKDTGCSFNNDLNDHC</sequence>